<keyword evidence="6" id="KW-0804">Transcription</keyword>
<evidence type="ECO:0000259" key="7">
    <source>
        <dbReference type="Pfam" id="PF04316"/>
    </source>
</evidence>
<keyword evidence="3" id="KW-0678">Repressor</keyword>
<comment type="caution">
    <text evidence="8">The sequence shown here is derived from an EMBL/GenBank/DDBJ whole genome shotgun (WGS) entry which is preliminary data.</text>
</comment>
<keyword evidence="5" id="KW-0805">Transcription regulation</keyword>
<keyword evidence="8" id="KW-0969">Cilium</keyword>
<accession>A0ABR7I9Q8</accession>
<dbReference type="RefSeq" id="WP_186981984.1">
    <property type="nucleotide sequence ID" value="NZ_JACOQH010000003.1"/>
</dbReference>
<keyword evidence="8" id="KW-0282">Flagellum</keyword>
<evidence type="ECO:0000313" key="9">
    <source>
        <dbReference type="Proteomes" id="UP000621540"/>
    </source>
</evidence>
<reference evidence="8 9" key="1">
    <citation type="submission" date="2020-08" db="EMBL/GenBank/DDBJ databases">
        <title>Genome public.</title>
        <authorList>
            <person name="Liu C."/>
            <person name="Sun Q."/>
        </authorList>
    </citation>
    <scope>NUCLEOTIDE SEQUENCE [LARGE SCALE GENOMIC DNA]</scope>
    <source>
        <strain evidence="8 9">BX0805</strain>
    </source>
</reference>
<dbReference type="InterPro" id="IPR007412">
    <property type="entry name" value="FlgM"/>
</dbReference>
<comment type="similarity">
    <text evidence="1">Belongs to the FlgM family.</text>
</comment>
<proteinExistence type="inferred from homology"/>
<dbReference type="EMBL" id="JACOQH010000003">
    <property type="protein sequence ID" value="MBC5753680.1"/>
    <property type="molecule type" value="Genomic_DNA"/>
</dbReference>
<dbReference type="InterPro" id="IPR031316">
    <property type="entry name" value="FlgM_C"/>
</dbReference>
<keyword evidence="9" id="KW-1185">Reference proteome</keyword>
<dbReference type="SUPFAM" id="SSF101498">
    <property type="entry name" value="Anti-sigma factor FlgM"/>
    <property type="match status" value="1"/>
</dbReference>
<sequence>MRIESISQVASLYKTTKTSAKYNVNAASYGRDYLSISQTGQDYQIAKQAVAETSDIREDKVSRLKNKMSTGSYSVDTGDFAEKLLAHYNAMNN</sequence>
<dbReference type="Pfam" id="PF04316">
    <property type="entry name" value="FlgM"/>
    <property type="match status" value="1"/>
</dbReference>
<dbReference type="Proteomes" id="UP000621540">
    <property type="component" value="Unassembled WGS sequence"/>
</dbReference>
<keyword evidence="4" id="KW-1005">Bacterial flagellum biogenesis</keyword>
<organism evidence="8 9">
    <name type="scientific">Roseburia yibonii</name>
    <dbReference type="NCBI Taxonomy" id="2763063"/>
    <lineage>
        <taxon>Bacteria</taxon>
        <taxon>Bacillati</taxon>
        <taxon>Bacillota</taxon>
        <taxon>Clostridia</taxon>
        <taxon>Lachnospirales</taxon>
        <taxon>Lachnospiraceae</taxon>
        <taxon>Roseburia</taxon>
    </lineage>
</organism>
<evidence type="ECO:0000256" key="2">
    <source>
        <dbReference type="ARBA" id="ARBA00017823"/>
    </source>
</evidence>
<evidence type="ECO:0000256" key="6">
    <source>
        <dbReference type="ARBA" id="ARBA00023163"/>
    </source>
</evidence>
<evidence type="ECO:0000256" key="1">
    <source>
        <dbReference type="ARBA" id="ARBA00005322"/>
    </source>
</evidence>
<dbReference type="InterPro" id="IPR035890">
    <property type="entry name" value="Anti-sigma-28_factor_FlgM_sf"/>
</dbReference>
<keyword evidence="8" id="KW-0966">Cell projection</keyword>
<name>A0ABR7I9Q8_9FIRM</name>
<gene>
    <name evidence="8" type="primary">flgM</name>
    <name evidence="8" type="ORF">H8Z76_06480</name>
</gene>
<dbReference type="NCBIfam" id="TIGR03824">
    <property type="entry name" value="FlgM_jcvi"/>
    <property type="match status" value="1"/>
</dbReference>
<protein>
    <recommendedName>
        <fullName evidence="2">Negative regulator of flagellin synthesis</fullName>
    </recommendedName>
</protein>
<feature type="domain" description="Anti-sigma-28 factor FlgM C-terminal" evidence="7">
    <location>
        <begin position="32"/>
        <end position="85"/>
    </location>
</feature>
<evidence type="ECO:0000256" key="3">
    <source>
        <dbReference type="ARBA" id="ARBA00022491"/>
    </source>
</evidence>
<evidence type="ECO:0000256" key="5">
    <source>
        <dbReference type="ARBA" id="ARBA00023015"/>
    </source>
</evidence>
<evidence type="ECO:0000256" key="4">
    <source>
        <dbReference type="ARBA" id="ARBA00022795"/>
    </source>
</evidence>
<evidence type="ECO:0000313" key="8">
    <source>
        <dbReference type="EMBL" id="MBC5753680.1"/>
    </source>
</evidence>